<reference evidence="2 3" key="2">
    <citation type="journal article" date="2013" name="Plant Cell Physiol.">
        <title>Rice Annotation Project Database (RAP-DB): an integrative and interactive database for rice genomics.</title>
        <authorList>
            <person name="Sakai H."/>
            <person name="Lee S.S."/>
            <person name="Tanaka T."/>
            <person name="Numa H."/>
            <person name="Kim J."/>
            <person name="Kawahara Y."/>
            <person name="Wakimoto H."/>
            <person name="Yang C.C."/>
            <person name="Iwamoto M."/>
            <person name="Abe T."/>
            <person name="Yamada Y."/>
            <person name="Muto A."/>
            <person name="Inokuchi H."/>
            <person name="Ikemura T."/>
            <person name="Matsumoto T."/>
            <person name="Sasaki T."/>
            <person name="Itoh T."/>
        </authorList>
    </citation>
    <scope>NUCLEOTIDE SEQUENCE [LARGE SCALE GENOMIC DNA]</scope>
    <source>
        <strain evidence="3">cv. Nipponbare</strain>
    </source>
</reference>
<reference evidence="2 3" key="3">
    <citation type="journal article" date="2013" name="Rice">
        <title>Improvement of the Oryza sativa Nipponbare reference genome using next generation sequence and optical map data.</title>
        <authorList>
            <person name="Kawahara Y."/>
            <person name="de la Bastide M."/>
            <person name="Hamilton J.P."/>
            <person name="Kanamori H."/>
            <person name="McCombie W.R."/>
            <person name="Ouyang S."/>
            <person name="Schwartz D.C."/>
            <person name="Tanaka T."/>
            <person name="Wu J."/>
            <person name="Zhou S."/>
            <person name="Childs K.L."/>
            <person name="Davidson R.M."/>
            <person name="Lin H."/>
            <person name="Quesada-Ocampo L."/>
            <person name="Vaillancourt B."/>
            <person name="Sakai H."/>
            <person name="Lee S.S."/>
            <person name="Kim J."/>
            <person name="Numa H."/>
            <person name="Itoh T."/>
            <person name="Buell C.R."/>
            <person name="Matsumoto T."/>
        </authorList>
    </citation>
    <scope>NUCLEOTIDE SEQUENCE [LARGE SCALE GENOMIC DNA]</scope>
    <source>
        <strain evidence="3">cv. Nipponbare</strain>
    </source>
</reference>
<feature type="region of interest" description="Disordered" evidence="1">
    <location>
        <begin position="14"/>
        <end position="45"/>
    </location>
</feature>
<sequence length="45" mass="5219">PIYSNRYMWRLIESKAPQTPPAIPIKPPAPPEHGDDLMLQQQHQQ</sequence>
<dbReference type="Proteomes" id="UP000059680">
    <property type="component" value="Chromosome 7"/>
</dbReference>
<feature type="non-terminal residue" evidence="2">
    <location>
        <position position="1"/>
    </location>
</feature>
<evidence type="ECO:0000313" key="3">
    <source>
        <dbReference type="Proteomes" id="UP000059680"/>
    </source>
</evidence>
<accession>A0A0P0X4C0</accession>
<dbReference type="PaxDb" id="39947-A0A0P0X4C0"/>
<protein>
    <submittedName>
        <fullName evidence="2">Os07g0261732 protein</fullName>
    </submittedName>
</protein>
<name>A0A0P0X4C0_ORYSJ</name>
<gene>
    <name evidence="2" type="ordered locus">Os07g0261732</name>
    <name evidence="2" type="ORF">OSNPB_070261732</name>
</gene>
<reference evidence="3" key="1">
    <citation type="journal article" date="2005" name="Nature">
        <title>The map-based sequence of the rice genome.</title>
        <authorList>
            <consortium name="International rice genome sequencing project (IRGSP)"/>
            <person name="Matsumoto T."/>
            <person name="Wu J."/>
            <person name="Kanamori H."/>
            <person name="Katayose Y."/>
            <person name="Fujisawa M."/>
            <person name="Namiki N."/>
            <person name="Mizuno H."/>
            <person name="Yamamoto K."/>
            <person name="Antonio B.A."/>
            <person name="Baba T."/>
            <person name="Sakata K."/>
            <person name="Nagamura Y."/>
            <person name="Aoki H."/>
            <person name="Arikawa K."/>
            <person name="Arita K."/>
            <person name="Bito T."/>
            <person name="Chiden Y."/>
            <person name="Fujitsuka N."/>
            <person name="Fukunaka R."/>
            <person name="Hamada M."/>
            <person name="Harada C."/>
            <person name="Hayashi A."/>
            <person name="Hijishita S."/>
            <person name="Honda M."/>
            <person name="Hosokawa S."/>
            <person name="Ichikawa Y."/>
            <person name="Idonuma A."/>
            <person name="Iijima M."/>
            <person name="Ikeda M."/>
            <person name="Ikeno M."/>
            <person name="Ito K."/>
            <person name="Ito S."/>
            <person name="Ito T."/>
            <person name="Ito Y."/>
            <person name="Ito Y."/>
            <person name="Iwabuchi A."/>
            <person name="Kamiya K."/>
            <person name="Karasawa W."/>
            <person name="Kurita K."/>
            <person name="Katagiri S."/>
            <person name="Kikuta A."/>
            <person name="Kobayashi H."/>
            <person name="Kobayashi N."/>
            <person name="Machita K."/>
            <person name="Maehara T."/>
            <person name="Masukawa M."/>
            <person name="Mizubayashi T."/>
            <person name="Mukai Y."/>
            <person name="Nagasaki H."/>
            <person name="Nagata Y."/>
            <person name="Naito S."/>
            <person name="Nakashima M."/>
            <person name="Nakama Y."/>
            <person name="Nakamichi Y."/>
            <person name="Nakamura M."/>
            <person name="Meguro A."/>
            <person name="Negishi M."/>
            <person name="Ohta I."/>
            <person name="Ohta T."/>
            <person name="Okamoto M."/>
            <person name="Ono N."/>
            <person name="Saji S."/>
            <person name="Sakaguchi M."/>
            <person name="Sakai K."/>
            <person name="Shibata M."/>
            <person name="Shimokawa T."/>
            <person name="Song J."/>
            <person name="Takazaki Y."/>
            <person name="Terasawa K."/>
            <person name="Tsugane M."/>
            <person name="Tsuji K."/>
            <person name="Ueda S."/>
            <person name="Waki K."/>
            <person name="Yamagata H."/>
            <person name="Yamamoto M."/>
            <person name="Yamamoto S."/>
            <person name="Yamane H."/>
            <person name="Yoshiki S."/>
            <person name="Yoshihara R."/>
            <person name="Yukawa K."/>
            <person name="Zhong H."/>
            <person name="Yano M."/>
            <person name="Yuan Q."/>
            <person name="Ouyang S."/>
            <person name="Liu J."/>
            <person name="Jones K.M."/>
            <person name="Gansberger K."/>
            <person name="Moffat K."/>
            <person name="Hill J."/>
            <person name="Bera J."/>
            <person name="Fadrosh D."/>
            <person name="Jin S."/>
            <person name="Johri S."/>
            <person name="Kim M."/>
            <person name="Overton L."/>
            <person name="Reardon M."/>
            <person name="Tsitrin T."/>
            <person name="Vuong H."/>
            <person name="Weaver B."/>
            <person name="Ciecko A."/>
            <person name="Tallon L."/>
            <person name="Jackson J."/>
            <person name="Pai G."/>
            <person name="Aken S.V."/>
            <person name="Utterback T."/>
            <person name="Reidmuller S."/>
            <person name="Feldblyum T."/>
            <person name="Hsiao J."/>
            <person name="Zismann V."/>
            <person name="Iobst S."/>
            <person name="de Vazeille A.R."/>
            <person name="Buell C.R."/>
            <person name="Ying K."/>
            <person name="Li Y."/>
            <person name="Lu T."/>
            <person name="Huang Y."/>
            <person name="Zhao Q."/>
            <person name="Feng Q."/>
            <person name="Zhang L."/>
            <person name="Zhu J."/>
            <person name="Weng Q."/>
            <person name="Mu J."/>
            <person name="Lu Y."/>
            <person name="Fan D."/>
            <person name="Liu Y."/>
            <person name="Guan J."/>
            <person name="Zhang Y."/>
            <person name="Yu S."/>
            <person name="Liu X."/>
            <person name="Zhang Y."/>
            <person name="Hong G."/>
            <person name="Han B."/>
            <person name="Choisne N."/>
            <person name="Demange N."/>
            <person name="Orjeda G."/>
            <person name="Samain S."/>
            <person name="Cattolico L."/>
            <person name="Pelletier E."/>
            <person name="Couloux A."/>
            <person name="Segurens B."/>
            <person name="Wincker P."/>
            <person name="D'Hont A."/>
            <person name="Scarpelli C."/>
            <person name="Weissenbach J."/>
            <person name="Salanoubat M."/>
            <person name="Quetier F."/>
            <person name="Yu Y."/>
            <person name="Kim H.R."/>
            <person name="Rambo T."/>
            <person name="Currie J."/>
            <person name="Collura K."/>
            <person name="Luo M."/>
            <person name="Yang T."/>
            <person name="Ammiraju J.S.S."/>
            <person name="Engler F."/>
            <person name="Soderlund C."/>
            <person name="Wing R.A."/>
            <person name="Palmer L.E."/>
            <person name="de la Bastide M."/>
            <person name="Spiegel L."/>
            <person name="Nascimento L."/>
            <person name="Zutavern T."/>
            <person name="O'Shaughnessy A."/>
            <person name="Dike S."/>
            <person name="Dedhia N."/>
            <person name="Preston R."/>
            <person name="Balija V."/>
            <person name="McCombie W.R."/>
            <person name="Chow T."/>
            <person name="Chen H."/>
            <person name="Chung M."/>
            <person name="Chen C."/>
            <person name="Shaw J."/>
            <person name="Wu H."/>
            <person name="Hsiao K."/>
            <person name="Chao Y."/>
            <person name="Chu M."/>
            <person name="Cheng C."/>
            <person name="Hour A."/>
            <person name="Lee P."/>
            <person name="Lin S."/>
            <person name="Lin Y."/>
            <person name="Liou J."/>
            <person name="Liu S."/>
            <person name="Hsing Y."/>
            <person name="Raghuvanshi S."/>
            <person name="Mohanty A."/>
            <person name="Bharti A.K."/>
            <person name="Gaur A."/>
            <person name="Gupta V."/>
            <person name="Kumar D."/>
            <person name="Ravi V."/>
            <person name="Vij S."/>
            <person name="Kapur A."/>
            <person name="Khurana P."/>
            <person name="Khurana P."/>
            <person name="Khurana J.P."/>
            <person name="Tyagi A.K."/>
            <person name="Gaikwad K."/>
            <person name="Singh A."/>
            <person name="Dalal V."/>
            <person name="Srivastava S."/>
            <person name="Dixit A."/>
            <person name="Pal A.K."/>
            <person name="Ghazi I.A."/>
            <person name="Yadav M."/>
            <person name="Pandit A."/>
            <person name="Bhargava A."/>
            <person name="Sureshbabu K."/>
            <person name="Batra K."/>
            <person name="Sharma T.R."/>
            <person name="Mohapatra T."/>
            <person name="Singh N.K."/>
            <person name="Messing J."/>
            <person name="Nelson A.B."/>
            <person name="Fuks G."/>
            <person name="Kavchok S."/>
            <person name="Keizer G."/>
            <person name="Linton E."/>
            <person name="Llaca V."/>
            <person name="Song R."/>
            <person name="Tanyolac B."/>
            <person name="Young S."/>
            <person name="Ho-Il K."/>
            <person name="Hahn J.H."/>
            <person name="Sangsakoo G."/>
            <person name="Vanavichit A."/>
            <person name="de Mattos Luiz.A.T."/>
            <person name="Zimmer P.D."/>
            <person name="Malone G."/>
            <person name="Dellagostin O."/>
            <person name="de Oliveira A.C."/>
            <person name="Bevan M."/>
            <person name="Bancroft I."/>
            <person name="Minx P."/>
            <person name="Cordum H."/>
            <person name="Wilson R."/>
            <person name="Cheng Z."/>
            <person name="Jin W."/>
            <person name="Jiang J."/>
            <person name="Leong S.A."/>
            <person name="Iwama H."/>
            <person name="Gojobori T."/>
            <person name="Itoh T."/>
            <person name="Niimura Y."/>
            <person name="Fujii Y."/>
            <person name="Habara T."/>
            <person name="Sakai H."/>
            <person name="Sato Y."/>
            <person name="Wilson G."/>
            <person name="Kumar K."/>
            <person name="McCouch S."/>
            <person name="Juretic N."/>
            <person name="Hoen D."/>
            <person name="Wright S."/>
            <person name="Bruskiewich R."/>
            <person name="Bureau T."/>
            <person name="Miyao A."/>
            <person name="Hirochika H."/>
            <person name="Nishikawa T."/>
            <person name="Kadowaki K."/>
            <person name="Sugiura M."/>
            <person name="Burr B."/>
            <person name="Sasaki T."/>
        </authorList>
    </citation>
    <scope>NUCLEOTIDE SEQUENCE [LARGE SCALE GENOMIC DNA]</scope>
    <source>
        <strain evidence="3">cv. Nipponbare</strain>
    </source>
</reference>
<dbReference type="Gramene" id="Os07t0261732-00">
    <property type="protein sequence ID" value="Os07t0261732-00"/>
    <property type="gene ID" value="Os07g0261732"/>
</dbReference>
<feature type="compositionally biased region" description="Pro residues" evidence="1">
    <location>
        <begin position="18"/>
        <end position="31"/>
    </location>
</feature>
<dbReference type="STRING" id="39947.A0A0P0X4C0"/>
<proteinExistence type="predicted"/>
<dbReference type="AlphaFoldDB" id="A0A0P0X4C0"/>
<dbReference type="InParanoid" id="A0A0P0X4C0"/>
<organism evidence="2 3">
    <name type="scientific">Oryza sativa subsp. japonica</name>
    <name type="common">Rice</name>
    <dbReference type="NCBI Taxonomy" id="39947"/>
    <lineage>
        <taxon>Eukaryota</taxon>
        <taxon>Viridiplantae</taxon>
        <taxon>Streptophyta</taxon>
        <taxon>Embryophyta</taxon>
        <taxon>Tracheophyta</taxon>
        <taxon>Spermatophyta</taxon>
        <taxon>Magnoliopsida</taxon>
        <taxon>Liliopsida</taxon>
        <taxon>Poales</taxon>
        <taxon>Poaceae</taxon>
        <taxon>BOP clade</taxon>
        <taxon>Oryzoideae</taxon>
        <taxon>Oryzeae</taxon>
        <taxon>Oryzinae</taxon>
        <taxon>Oryza</taxon>
        <taxon>Oryza sativa</taxon>
    </lineage>
</organism>
<evidence type="ECO:0000313" key="2">
    <source>
        <dbReference type="EMBL" id="BAT00897.1"/>
    </source>
</evidence>
<evidence type="ECO:0000256" key="1">
    <source>
        <dbReference type="SAM" id="MobiDB-lite"/>
    </source>
</evidence>
<keyword evidence="3" id="KW-1185">Reference proteome</keyword>
<dbReference type="EMBL" id="AP014963">
    <property type="protein sequence ID" value="BAT00897.1"/>
    <property type="molecule type" value="Genomic_DNA"/>
</dbReference>